<dbReference type="Proteomes" id="UP000624183">
    <property type="component" value="Unassembled WGS sequence"/>
</dbReference>
<evidence type="ECO:0000313" key="1">
    <source>
        <dbReference type="EMBL" id="GGZ53354.1"/>
    </source>
</evidence>
<organism evidence="1 2">
    <name type="scientific">Streptomyces rubiginosohelvolus</name>
    <dbReference type="NCBI Taxonomy" id="67362"/>
    <lineage>
        <taxon>Bacteria</taxon>
        <taxon>Bacillati</taxon>
        <taxon>Actinomycetota</taxon>
        <taxon>Actinomycetes</taxon>
        <taxon>Kitasatosporales</taxon>
        <taxon>Streptomycetaceae</taxon>
        <taxon>Streptomyces</taxon>
    </lineage>
</organism>
<comment type="caution">
    <text evidence="1">The sequence shown here is derived from an EMBL/GenBank/DDBJ whole genome shotgun (WGS) entry which is preliminary data.</text>
</comment>
<accession>A0ABQ3BPA4</accession>
<dbReference type="EMBL" id="BMUW01000004">
    <property type="protein sequence ID" value="GGZ53354.1"/>
    <property type="molecule type" value="Genomic_DNA"/>
</dbReference>
<gene>
    <name evidence="1" type="ORF">GCM10010328_30210</name>
</gene>
<name>A0ABQ3BPA4_9ACTN</name>
<sequence>MTQHSDGSTPLRHPATEHLLRYFEHEHLPAHLQAVSKPCGDLAQELVAALPDGPELSAGLRKLLEAKDCFVRAALDTTPEK</sequence>
<protein>
    <submittedName>
        <fullName evidence="1">Uncharacterized protein</fullName>
    </submittedName>
</protein>
<reference evidence="2" key="1">
    <citation type="journal article" date="2019" name="Int. J. Syst. Evol. Microbiol.">
        <title>The Global Catalogue of Microorganisms (GCM) 10K type strain sequencing project: providing services to taxonomists for standard genome sequencing and annotation.</title>
        <authorList>
            <consortium name="The Broad Institute Genomics Platform"/>
            <consortium name="The Broad Institute Genome Sequencing Center for Infectious Disease"/>
            <person name="Wu L."/>
            <person name="Ma J."/>
        </authorList>
    </citation>
    <scope>NUCLEOTIDE SEQUENCE [LARGE SCALE GENOMIC DNA]</scope>
    <source>
        <strain evidence="2">JCM 4602</strain>
    </source>
</reference>
<keyword evidence="2" id="KW-1185">Reference proteome</keyword>
<evidence type="ECO:0000313" key="2">
    <source>
        <dbReference type="Proteomes" id="UP000624183"/>
    </source>
</evidence>
<proteinExistence type="predicted"/>